<protein>
    <recommendedName>
        <fullName evidence="2">WLM domain-containing protein</fullName>
    </recommendedName>
</protein>
<dbReference type="EMBL" id="VSSQ01105150">
    <property type="protein sequence ID" value="MPN45339.1"/>
    <property type="molecule type" value="Genomic_DNA"/>
</dbReference>
<organism evidence="1">
    <name type="scientific">bioreactor metagenome</name>
    <dbReference type="NCBI Taxonomy" id="1076179"/>
    <lineage>
        <taxon>unclassified sequences</taxon>
        <taxon>metagenomes</taxon>
        <taxon>ecological metagenomes</taxon>
    </lineage>
</organism>
<dbReference type="Gene3D" id="3.30.2010.10">
    <property type="entry name" value="Metalloproteases ('zincins'), catalytic domain"/>
    <property type="match status" value="1"/>
</dbReference>
<name>A0A645I4G4_9ZZZZ</name>
<evidence type="ECO:0000313" key="1">
    <source>
        <dbReference type="EMBL" id="MPN45339.1"/>
    </source>
</evidence>
<reference evidence="1" key="1">
    <citation type="submission" date="2019-08" db="EMBL/GenBank/DDBJ databases">
        <authorList>
            <person name="Kucharzyk K."/>
            <person name="Murdoch R.W."/>
            <person name="Higgins S."/>
            <person name="Loffler F."/>
        </authorList>
    </citation>
    <scope>NUCLEOTIDE SEQUENCE</scope>
</reference>
<comment type="caution">
    <text evidence="1">The sequence shown here is derived from an EMBL/GenBank/DDBJ whole genome shotgun (WGS) entry which is preliminary data.</text>
</comment>
<accession>A0A645I4G4</accession>
<evidence type="ECO:0008006" key="2">
    <source>
        <dbReference type="Google" id="ProtNLM"/>
    </source>
</evidence>
<proteinExistence type="predicted"/>
<gene>
    <name evidence="1" type="ORF">SDC9_192906</name>
</gene>
<dbReference type="AlphaFoldDB" id="A0A645I4G4"/>
<sequence>MIKSLYGTLHNYTMKIVANCFEETLENEIGNMRVEELPIALIPHRMEPVYEIAQLKQEVIDEMFAGNYHGISSVEWTDKPYRSYYGAFFFNDSHIVINCVLNSPDVPREAVKCVIYHELLHRDYHGHGKEFRSREAQFPGYEEHAAFLHTMGDDMDIKGW</sequence>